<evidence type="ECO:0008006" key="3">
    <source>
        <dbReference type="Google" id="ProtNLM"/>
    </source>
</evidence>
<reference evidence="1 2" key="1">
    <citation type="submission" date="2022-10" db="EMBL/GenBank/DDBJ databases">
        <title>Genomic of Burkholderia cepacia PN-1.</title>
        <authorList>
            <person name="Yang Y."/>
            <person name="Guan H."/>
            <person name="Huang J."/>
        </authorList>
    </citation>
    <scope>NUCLEOTIDE SEQUENCE [LARGE SCALE GENOMIC DNA]</scope>
    <source>
        <strain evidence="1 2">PN-1</strain>
    </source>
</reference>
<sequence>MRENQMRILSFSSFLMLLMALLGVGASAKTIYENNGDWEWVANAPYGNSSEKIFYDRNSPQKSGNGLVDLVFLAQMQPENYVPGKGMVPFDMAFYSVEVNCGQGRAADRSMKFLKTKYFYRGVLRATDIPDKQEWIKIRTGSPMVFMSAEACHAVSTSTAPAQVTQAAQPISCAEVKFFKDLGPENKVFVSDDMNGDPSKTPASMAAVKLFDSSMPANAKLPAWLNPIDGWLTPALNDPPTLGDSCARWNGADWYARGVTKPHDAPGGAGFIALDLTHRKAYLKIAQDTPQGKRTAKAVGEPSLLEGIQAAFGL</sequence>
<dbReference type="Proteomes" id="UP001448498">
    <property type="component" value="Chromosome 1"/>
</dbReference>
<protein>
    <recommendedName>
        <fullName evidence="3">PF07007 family protein</fullName>
    </recommendedName>
</protein>
<evidence type="ECO:0000313" key="2">
    <source>
        <dbReference type="Proteomes" id="UP001448498"/>
    </source>
</evidence>
<dbReference type="EMBL" id="CP109821">
    <property type="protein sequence ID" value="XAE46813.1"/>
    <property type="molecule type" value="Genomic_DNA"/>
</dbReference>
<evidence type="ECO:0000313" key="1">
    <source>
        <dbReference type="EMBL" id="XAE46813.1"/>
    </source>
</evidence>
<proteinExistence type="predicted"/>
<accession>A0ABZ3DD98</accession>
<name>A0ABZ3DD98_9BURK</name>
<keyword evidence="2" id="KW-1185">Reference proteome</keyword>
<organism evidence="1 2">
    <name type="scientific">Burkholderia arboris</name>
    <dbReference type="NCBI Taxonomy" id="488730"/>
    <lineage>
        <taxon>Bacteria</taxon>
        <taxon>Pseudomonadati</taxon>
        <taxon>Pseudomonadota</taxon>
        <taxon>Betaproteobacteria</taxon>
        <taxon>Burkholderiales</taxon>
        <taxon>Burkholderiaceae</taxon>
        <taxon>Burkholderia</taxon>
        <taxon>Burkholderia cepacia complex</taxon>
    </lineage>
</organism>
<dbReference type="RefSeq" id="WP_342702384.1">
    <property type="nucleotide sequence ID" value="NZ_CP109821.1"/>
</dbReference>
<gene>
    <name evidence="1" type="ORF">OHZ10_10610</name>
</gene>